<proteinExistence type="predicted"/>
<gene>
    <name evidence="1" type="ORF">XAT740_LOCUS55802</name>
</gene>
<sequence>MVSWLKNKLAYGIFQSDDDNISTDQQHKNKENVAIIWLNPNADRHSNVSTTLERLRQVNDFVYFSRNITECITHVTTVPQEIIILITSNIYSCDILSQIGSSGKVDSIVIFCLEEDISTNRLDQYSKVIGVYSQLDDLLALVRKRLI</sequence>
<accession>A0A816F320</accession>
<name>A0A816F320_ADIRI</name>
<dbReference type="EMBL" id="CAJNOR010010621">
    <property type="protein sequence ID" value="CAF1655363.1"/>
    <property type="molecule type" value="Genomic_DNA"/>
</dbReference>
<protein>
    <submittedName>
        <fullName evidence="1">Uncharacterized protein</fullName>
    </submittedName>
</protein>
<organism evidence="1 2">
    <name type="scientific">Adineta ricciae</name>
    <name type="common">Rotifer</name>
    <dbReference type="NCBI Taxonomy" id="249248"/>
    <lineage>
        <taxon>Eukaryota</taxon>
        <taxon>Metazoa</taxon>
        <taxon>Spiralia</taxon>
        <taxon>Gnathifera</taxon>
        <taxon>Rotifera</taxon>
        <taxon>Eurotatoria</taxon>
        <taxon>Bdelloidea</taxon>
        <taxon>Adinetida</taxon>
        <taxon>Adinetidae</taxon>
        <taxon>Adineta</taxon>
    </lineage>
</organism>
<dbReference type="Proteomes" id="UP000663828">
    <property type="component" value="Unassembled WGS sequence"/>
</dbReference>
<evidence type="ECO:0000313" key="2">
    <source>
        <dbReference type="Proteomes" id="UP000663828"/>
    </source>
</evidence>
<dbReference type="AlphaFoldDB" id="A0A816F320"/>
<reference evidence="1" key="1">
    <citation type="submission" date="2021-02" db="EMBL/GenBank/DDBJ databases">
        <authorList>
            <person name="Nowell W R."/>
        </authorList>
    </citation>
    <scope>NUCLEOTIDE SEQUENCE</scope>
</reference>
<keyword evidence="2" id="KW-1185">Reference proteome</keyword>
<evidence type="ECO:0000313" key="1">
    <source>
        <dbReference type="EMBL" id="CAF1655363.1"/>
    </source>
</evidence>
<comment type="caution">
    <text evidence="1">The sequence shown here is derived from an EMBL/GenBank/DDBJ whole genome shotgun (WGS) entry which is preliminary data.</text>
</comment>